<comment type="caution">
    <text evidence="1">The sequence shown here is derived from an EMBL/GenBank/DDBJ whole genome shotgun (WGS) entry which is preliminary data.</text>
</comment>
<name>A0AAW1JRS5_POPJA</name>
<protein>
    <submittedName>
        <fullName evidence="1">Uncharacterized protein</fullName>
    </submittedName>
</protein>
<gene>
    <name evidence="1" type="ORF">QE152_g27596</name>
</gene>
<sequence length="109" mass="12840">MEEKKIKEQSGTLENVINLLTKHSRSTRLRNELRHCAQKSINRRRGIPNVEAVEVQQEVSRALKDETSPKRDLSSEEDAVILTERKTLSSSQRIKEMWQYYCIKIIREE</sequence>
<dbReference type="EMBL" id="JASPKY010000341">
    <property type="protein sequence ID" value="KAK9707855.1"/>
    <property type="molecule type" value="Genomic_DNA"/>
</dbReference>
<proteinExistence type="predicted"/>
<evidence type="ECO:0000313" key="2">
    <source>
        <dbReference type="Proteomes" id="UP001458880"/>
    </source>
</evidence>
<accession>A0AAW1JRS5</accession>
<reference evidence="1 2" key="1">
    <citation type="journal article" date="2024" name="BMC Genomics">
        <title>De novo assembly and annotation of Popillia japonica's genome with initial clues to its potential as an invasive pest.</title>
        <authorList>
            <person name="Cucini C."/>
            <person name="Boschi S."/>
            <person name="Funari R."/>
            <person name="Cardaioli E."/>
            <person name="Iannotti N."/>
            <person name="Marturano G."/>
            <person name="Paoli F."/>
            <person name="Bruttini M."/>
            <person name="Carapelli A."/>
            <person name="Frati F."/>
            <person name="Nardi F."/>
        </authorList>
    </citation>
    <scope>NUCLEOTIDE SEQUENCE [LARGE SCALE GENOMIC DNA]</scope>
    <source>
        <strain evidence="1">DMR45628</strain>
    </source>
</reference>
<evidence type="ECO:0000313" key="1">
    <source>
        <dbReference type="EMBL" id="KAK9707855.1"/>
    </source>
</evidence>
<keyword evidence="2" id="KW-1185">Reference proteome</keyword>
<dbReference type="Proteomes" id="UP001458880">
    <property type="component" value="Unassembled WGS sequence"/>
</dbReference>
<dbReference type="AlphaFoldDB" id="A0AAW1JRS5"/>
<organism evidence="1 2">
    <name type="scientific">Popillia japonica</name>
    <name type="common">Japanese beetle</name>
    <dbReference type="NCBI Taxonomy" id="7064"/>
    <lineage>
        <taxon>Eukaryota</taxon>
        <taxon>Metazoa</taxon>
        <taxon>Ecdysozoa</taxon>
        <taxon>Arthropoda</taxon>
        <taxon>Hexapoda</taxon>
        <taxon>Insecta</taxon>
        <taxon>Pterygota</taxon>
        <taxon>Neoptera</taxon>
        <taxon>Endopterygota</taxon>
        <taxon>Coleoptera</taxon>
        <taxon>Polyphaga</taxon>
        <taxon>Scarabaeiformia</taxon>
        <taxon>Scarabaeidae</taxon>
        <taxon>Rutelinae</taxon>
        <taxon>Popillia</taxon>
    </lineage>
</organism>